<organism evidence="2">
    <name type="scientific">marine sediment metagenome</name>
    <dbReference type="NCBI Taxonomy" id="412755"/>
    <lineage>
        <taxon>unclassified sequences</taxon>
        <taxon>metagenomes</taxon>
        <taxon>ecological metagenomes</taxon>
    </lineage>
</organism>
<protein>
    <submittedName>
        <fullName evidence="2">Uncharacterized protein</fullName>
    </submittedName>
</protein>
<sequence>MSNLPQGLHERDIPGCSTRDEFLQRKQEQIDEQLAVLPEWLRDAIMLRADFATIAERCNWLYENEADGYAASLEEARNLAQQADEGHEPEPEYEKEDGDDQ</sequence>
<evidence type="ECO:0000313" key="2">
    <source>
        <dbReference type="EMBL" id="KKL80484.1"/>
    </source>
</evidence>
<proteinExistence type="predicted"/>
<dbReference type="EMBL" id="LAZR01022840">
    <property type="protein sequence ID" value="KKL80484.1"/>
    <property type="molecule type" value="Genomic_DNA"/>
</dbReference>
<gene>
    <name evidence="2" type="ORF">LCGC14_2004310</name>
</gene>
<feature type="region of interest" description="Disordered" evidence="1">
    <location>
        <begin position="77"/>
        <end position="101"/>
    </location>
</feature>
<accession>A0A0F9F2B6</accession>
<reference evidence="2" key="1">
    <citation type="journal article" date="2015" name="Nature">
        <title>Complex archaea that bridge the gap between prokaryotes and eukaryotes.</title>
        <authorList>
            <person name="Spang A."/>
            <person name="Saw J.H."/>
            <person name="Jorgensen S.L."/>
            <person name="Zaremba-Niedzwiedzka K."/>
            <person name="Martijn J."/>
            <person name="Lind A.E."/>
            <person name="van Eijk R."/>
            <person name="Schleper C."/>
            <person name="Guy L."/>
            <person name="Ettema T.J."/>
        </authorList>
    </citation>
    <scope>NUCLEOTIDE SEQUENCE</scope>
</reference>
<evidence type="ECO:0000256" key="1">
    <source>
        <dbReference type="SAM" id="MobiDB-lite"/>
    </source>
</evidence>
<dbReference type="AlphaFoldDB" id="A0A0F9F2B6"/>
<name>A0A0F9F2B6_9ZZZZ</name>
<comment type="caution">
    <text evidence="2">The sequence shown here is derived from an EMBL/GenBank/DDBJ whole genome shotgun (WGS) entry which is preliminary data.</text>
</comment>